<reference evidence="3 4" key="1">
    <citation type="submission" date="2024-03" db="EMBL/GenBank/DDBJ databases">
        <title>Adaptation during the transition from Ophiocordyceps entomopathogen to insect associate is accompanied by gene loss and intensified selection.</title>
        <authorList>
            <person name="Ward C.M."/>
            <person name="Onetto C.A."/>
            <person name="Borneman A.R."/>
        </authorList>
    </citation>
    <scope>NUCLEOTIDE SEQUENCE [LARGE SCALE GENOMIC DNA]</scope>
    <source>
        <strain evidence="3">AWRI1</strain>
        <tissue evidence="3">Single Adult Female</tissue>
    </source>
</reference>
<evidence type="ECO:0000313" key="4">
    <source>
        <dbReference type="Proteomes" id="UP001367676"/>
    </source>
</evidence>
<proteinExistence type="predicted"/>
<accession>A0AAN9T4P1</accession>
<feature type="compositionally biased region" description="Basic and acidic residues" evidence="1">
    <location>
        <begin position="69"/>
        <end position="83"/>
    </location>
</feature>
<evidence type="ECO:0000313" key="3">
    <source>
        <dbReference type="EMBL" id="KAK7571970.1"/>
    </source>
</evidence>
<evidence type="ECO:0000259" key="2">
    <source>
        <dbReference type="Pfam" id="PF10551"/>
    </source>
</evidence>
<dbReference type="PANTHER" id="PTHR47160:SF10">
    <property type="entry name" value="MULE TRANSPOSASE DOMAIN-CONTAINING PROTEIN"/>
    <property type="match status" value="1"/>
</dbReference>
<dbReference type="EMBL" id="JBBCAQ010000038">
    <property type="protein sequence ID" value="KAK7571970.1"/>
    <property type="molecule type" value="Genomic_DNA"/>
</dbReference>
<name>A0AAN9T4P1_9HEMI</name>
<sequence length="467" mass="53960">MSNVNEMSAKVMLGQQGKYLLELDGYCFRKDRDMASSEISWRCCKNKCSVSLRTIGATYVITHTNGHQHNHEKMSDRTAERRRLSASAKRKAENDICERPSKVLRSLMTENTTETLQKSDILKIKRNMYNARRKHLPTLPKTRYEVQEAVCGMNLRTIRGEEFVVMNDTDSGIIVYTCLTNLKALVAATALYIDGTFKYCPKFYYQFLTIHGFFSGHYVPLVFCLLPNKEEATYTLCFNALSDICACHQLDFRPPLIVTDFEMGLQNSCSSAWPSAVLKACRFHLTQAWWRRIQKVGLATDYMNDTDVGKWLKLFFGLLFLKPTDVEPCYHEILAKQPENSKPIESFSKYIYNTYISRGVKYPPEIWACPTSNLDETTNACESFHSHLSENFDSHHPNIFKFSEFLLDYQKEVLISLNSCGEEKRTRNSHTRQKQAFVKSQLEKYTSNETSAFDVVHRLSHYYSHTC</sequence>
<dbReference type="Proteomes" id="UP001367676">
    <property type="component" value="Unassembled WGS sequence"/>
</dbReference>
<feature type="region of interest" description="Disordered" evidence="1">
    <location>
        <begin position="66"/>
        <end position="95"/>
    </location>
</feature>
<feature type="domain" description="MULE transposase" evidence="2">
    <location>
        <begin position="191"/>
        <end position="287"/>
    </location>
</feature>
<dbReference type="AlphaFoldDB" id="A0AAN9T4P1"/>
<evidence type="ECO:0000256" key="1">
    <source>
        <dbReference type="SAM" id="MobiDB-lite"/>
    </source>
</evidence>
<dbReference type="InterPro" id="IPR018289">
    <property type="entry name" value="MULE_transposase_dom"/>
</dbReference>
<gene>
    <name evidence="3" type="ORF">V9T40_014442</name>
</gene>
<dbReference type="Pfam" id="PF10551">
    <property type="entry name" value="MULE"/>
    <property type="match status" value="1"/>
</dbReference>
<comment type="caution">
    <text evidence="3">The sequence shown here is derived from an EMBL/GenBank/DDBJ whole genome shotgun (WGS) entry which is preliminary data.</text>
</comment>
<dbReference type="PANTHER" id="PTHR47160">
    <property type="entry name" value="PUTATIVE-RELATED"/>
    <property type="match status" value="1"/>
</dbReference>
<organism evidence="3 4">
    <name type="scientific">Parthenolecanium corni</name>
    <dbReference type="NCBI Taxonomy" id="536013"/>
    <lineage>
        <taxon>Eukaryota</taxon>
        <taxon>Metazoa</taxon>
        <taxon>Ecdysozoa</taxon>
        <taxon>Arthropoda</taxon>
        <taxon>Hexapoda</taxon>
        <taxon>Insecta</taxon>
        <taxon>Pterygota</taxon>
        <taxon>Neoptera</taxon>
        <taxon>Paraneoptera</taxon>
        <taxon>Hemiptera</taxon>
        <taxon>Sternorrhyncha</taxon>
        <taxon>Coccoidea</taxon>
        <taxon>Coccidae</taxon>
        <taxon>Parthenolecanium</taxon>
    </lineage>
</organism>
<dbReference type="Gene3D" id="2.20.25.240">
    <property type="match status" value="1"/>
</dbReference>
<keyword evidence="4" id="KW-1185">Reference proteome</keyword>
<protein>
    <recommendedName>
        <fullName evidence="2">MULE transposase domain-containing protein</fullName>
    </recommendedName>
</protein>